<dbReference type="PANTHER" id="PTHR10925">
    <property type="entry name" value="N-ACETYLTRANSFERASE 10"/>
    <property type="match status" value="1"/>
</dbReference>
<dbReference type="InterPro" id="IPR007807">
    <property type="entry name" value="TcmA/NAT10_helicase"/>
</dbReference>
<comment type="caution">
    <text evidence="7">The sequence shown here is derived from an EMBL/GenBank/DDBJ whole genome shotgun (WGS) entry which is preliminary data.</text>
</comment>
<dbReference type="RefSeq" id="WP_163110373.1">
    <property type="nucleotide sequence ID" value="NZ_JAAAWP010000002.1"/>
</dbReference>
<dbReference type="PROSITE" id="PS51186">
    <property type="entry name" value="GNAT"/>
    <property type="match status" value="1"/>
</dbReference>
<reference evidence="7 8" key="1">
    <citation type="submission" date="2020-01" db="EMBL/GenBank/DDBJ databases">
        <title>Genomes of bacteria type strains.</title>
        <authorList>
            <person name="Chen J."/>
            <person name="Zhu S."/>
            <person name="Yang J."/>
        </authorList>
    </citation>
    <scope>NUCLEOTIDE SEQUENCE [LARGE SCALE GENOMIC DNA]</scope>
    <source>
        <strain evidence="7 8">LMG 22958</strain>
    </source>
</reference>
<dbReference type="InterPro" id="IPR032672">
    <property type="entry name" value="TmcA/NAT10/Kre33"/>
</dbReference>
<dbReference type="Pfam" id="PF08351">
    <property type="entry name" value="TmcA_N"/>
    <property type="match status" value="1"/>
</dbReference>
<dbReference type="GO" id="GO:0000049">
    <property type="term" value="F:tRNA binding"/>
    <property type="evidence" value="ECO:0007669"/>
    <property type="project" value="TreeGrafter"/>
</dbReference>
<dbReference type="GO" id="GO:0008033">
    <property type="term" value="P:tRNA processing"/>
    <property type="evidence" value="ECO:0007669"/>
    <property type="project" value="UniProtKB-KW"/>
</dbReference>
<gene>
    <name evidence="7" type="ORF">GTW09_04330</name>
</gene>
<dbReference type="Gene3D" id="3.40.630.30">
    <property type="match status" value="1"/>
</dbReference>
<keyword evidence="3" id="KW-0547">Nucleotide-binding</keyword>
<accession>A0A6L9MRH2</accession>
<dbReference type="GO" id="GO:1990883">
    <property type="term" value="F:18S rRNA cytidine N-acetyltransferase activity"/>
    <property type="evidence" value="ECO:0007669"/>
    <property type="project" value="TreeGrafter"/>
</dbReference>
<dbReference type="CDD" id="cd04301">
    <property type="entry name" value="NAT_SF"/>
    <property type="match status" value="1"/>
</dbReference>
<evidence type="ECO:0000256" key="4">
    <source>
        <dbReference type="ARBA" id="ARBA00022840"/>
    </source>
</evidence>
<dbReference type="InterPro" id="IPR016181">
    <property type="entry name" value="Acyl_CoA_acyltransferase"/>
</dbReference>
<dbReference type="SUPFAM" id="SSF52540">
    <property type="entry name" value="P-loop containing nucleoside triphosphate hydrolases"/>
    <property type="match status" value="1"/>
</dbReference>
<dbReference type="GO" id="GO:1904812">
    <property type="term" value="P:rRNA acetylation involved in maturation of SSU-rRNA"/>
    <property type="evidence" value="ECO:0007669"/>
    <property type="project" value="TreeGrafter"/>
</dbReference>
<protein>
    <submittedName>
        <fullName evidence="7">GNAT family N-acetyltransferase</fullName>
    </submittedName>
</protein>
<evidence type="ECO:0000256" key="1">
    <source>
        <dbReference type="ARBA" id="ARBA00022679"/>
    </source>
</evidence>
<dbReference type="AlphaFoldDB" id="A0A6L9MRH2"/>
<keyword evidence="4" id="KW-0067">ATP-binding</keyword>
<feature type="domain" description="N-acetyltransferase" evidence="6">
    <location>
        <begin position="460"/>
        <end position="623"/>
    </location>
</feature>
<dbReference type="Pfam" id="PF05127">
    <property type="entry name" value="NAT10_TcmA_helicase"/>
    <property type="match status" value="1"/>
</dbReference>
<dbReference type="PANTHER" id="PTHR10925:SF5">
    <property type="entry name" value="RNA CYTIDINE ACETYLTRANSFERASE"/>
    <property type="match status" value="1"/>
</dbReference>
<dbReference type="GO" id="GO:0005524">
    <property type="term" value="F:ATP binding"/>
    <property type="evidence" value="ECO:0007669"/>
    <property type="project" value="UniProtKB-KW"/>
</dbReference>
<dbReference type="InterPro" id="IPR013562">
    <property type="entry name" value="TmcA/NAT10_N"/>
</dbReference>
<dbReference type="EMBL" id="JAAAWP010000002">
    <property type="protein sequence ID" value="NDW20746.1"/>
    <property type="molecule type" value="Genomic_DNA"/>
</dbReference>
<evidence type="ECO:0000256" key="3">
    <source>
        <dbReference type="ARBA" id="ARBA00022741"/>
    </source>
</evidence>
<dbReference type="Pfam" id="PF13718">
    <property type="entry name" value="GNAT_acetyltr_2"/>
    <property type="match status" value="2"/>
</dbReference>
<evidence type="ECO:0000259" key="6">
    <source>
        <dbReference type="PROSITE" id="PS51186"/>
    </source>
</evidence>
<dbReference type="Gene3D" id="3.40.50.11040">
    <property type="match status" value="1"/>
</dbReference>
<proteinExistence type="predicted"/>
<evidence type="ECO:0000313" key="8">
    <source>
        <dbReference type="Proteomes" id="UP000478837"/>
    </source>
</evidence>
<dbReference type="SMART" id="SM00382">
    <property type="entry name" value="AAA"/>
    <property type="match status" value="1"/>
</dbReference>
<sequence>MALQQLREWLLTLDSYESKLDMGNPALRSKPIDYHRRILVISGDEAFCRSSLSFLMNNIPEYIQVDSFTGSELKGKNRKMLLGSERDIGILHCHESFSPGNVMALAGTVKKSGCLILVTPALKTWPYKHDFPFISHGYSINFSAYITRVVQHLNADKRVALHSQENTYIPNAQSMTVSSRSDNFKIEQSSMSLVENDFENRSVHFLSFQQKQAFDVLCERYSNGNLNTIVSAPRGRGKSTLLGIFAWYLLCKGKRVLLTSTLIDNVHVVFNKFEKISESTQLLKMRKISDKKYILGDGVIEWMAPDNTLLKQGNNDVILIDEAASFPLPMLFEIVEKNCSWVLSTTIQGYEGSGSGFLHKLMPRLTNFLKRTKSTDLNQIELTTPLRWLENDPIEDFLRGVFLFEDVNASSTNELSANSANSTDELRQKQLNDKVDNQKTSIENHLKNNVLNIQPKIVATAFTRLSEAELSQVMSLLALAHYQTSPDDLMRLMDSPDLILFVHFQHSRVVGAAVVNKEGGNALQELGDDIAIGKRRPKGHLSAQRITLLTANGKNAALTYWRINRIAVHPKYQRKGFGKAILSEIKQAASRKKVDFLTTSYGIDEHVNMFWDANHFKCVYRGEKRNKASGEVSALSIYSLSSRAKEEESILNNIYESHRKQLPFTYISYQLQDLYIKKLSHFVSGYRHLESVWPIVSSLAKSISENACRYNNTIKRQDNCSKHQASSINFGDCFHDAIFATYPQCTSEKLIPLLSKQELNYATLAGVIETSGKKETNNSLKCLVQRFLCNVESQKD</sequence>
<keyword evidence="8" id="KW-1185">Reference proteome</keyword>
<dbReference type="InterPro" id="IPR027417">
    <property type="entry name" value="P-loop_NTPase"/>
</dbReference>
<keyword evidence="2" id="KW-0819">tRNA processing</keyword>
<evidence type="ECO:0000313" key="7">
    <source>
        <dbReference type="EMBL" id="NDW20746.1"/>
    </source>
</evidence>
<dbReference type="SUPFAM" id="SSF55729">
    <property type="entry name" value="Acyl-CoA N-acyltransferases (Nat)"/>
    <property type="match status" value="1"/>
</dbReference>
<dbReference type="InterPro" id="IPR003593">
    <property type="entry name" value="AAA+_ATPase"/>
</dbReference>
<evidence type="ECO:0000256" key="2">
    <source>
        <dbReference type="ARBA" id="ARBA00022694"/>
    </source>
</evidence>
<keyword evidence="1 7" id="KW-0808">Transferase</keyword>
<evidence type="ECO:0000256" key="5">
    <source>
        <dbReference type="ARBA" id="ARBA00023315"/>
    </source>
</evidence>
<name>A0A6L9MRH2_9ALTE</name>
<dbReference type="Gene3D" id="3.40.50.300">
    <property type="entry name" value="P-loop containing nucleotide triphosphate hydrolases"/>
    <property type="match status" value="1"/>
</dbReference>
<dbReference type="Proteomes" id="UP000478837">
    <property type="component" value="Unassembled WGS sequence"/>
</dbReference>
<keyword evidence="5" id="KW-0012">Acyltransferase</keyword>
<dbReference type="InterPro" id="IPR000182">
    <property type="entry name" value="GNAT_dom"/>
</dbReference>
<organism evidence="7 8">
    <name type="scientific">Alteromonas hispanica</name>
    <dbReference type="NCBI Taxonomy" id="315421"/>
    <lineage>
        <taxon>Bacteria</taxon>
        <taxon>Pseudomonadati</taxon>
        <taxon>Pseudomonadota</taxon>
        <taxon>Gammaproteobacteria</taxon>
        <taxon>Alteromonadales</taxon>
        <taxon>Alteromonadaceae</taxon>
        <taxon>Alteromonas/Salinimonas group</taxon>
        <taxon>Alteromonas</taxon>
    </lineage>
</organism>